<reference evidence="2" key="1">
    <citation type="journal article" date="2019" name="Int. J. Syst. Evol. Microbiol.">
        <title>The Global Catalogue of Microorganisms (GCM) 10K type strain sequencing project: providing services to taxonomists for standard genome sequencing and annotation.</title>
        <authorList>
            <consortium name="The Broad Institute Genomics Platform"/>
            <consortium name="The Broad Institute Genome Sequencing Center for Infectious Disease"/>
            <person name="Wu L."/>
            <person name="Ma J."/>
        </authorList>
    </citation>
    <scope>NUCLEOTIDE SEQUENCE [LARGE SCALE GENOMIC DNA]</scope>
    <source>
        <strain evidence="2">KCTC 42473</strain>
    </source>
</reference>
<accession>A0ABV7TZN7</accession>
<evidence type="ECO:0000313" key="2">
    <source>
        <dbReference type="Proteomes" id="UP001595539"/>
    </source>
</evidence>
<protein>
    <submittedName>
        <fullName evidence="1">Uncharacterized protein</fullName>
    </submittedName>
</protein>
<evidence type="ECO:0000313" key="1">
    <source>
        <dbReference type="EMBL" id="MFC3628242.1"/>
    </source>
</evidence>
<dbReference type="RefSeq" id="WP_377758868.1">
    <property type="nucleotide sequence ID" value="NZ_JBHRXY010000001.1"/>
</dbReference>
<dbReference type="EMBL" id="JBHRXY010000001">
    <property type="protein sequence ID" value="MFC3628242.1"/>
    <property type="molecule type" value="Genomic_DNA"/>
</dbReference>
<sequence>MSAPRLSPRSQAIAFRAWAWCQTHGWEQTLQEIAEGIDESQQSVSRVFVLKGWMTRVRKMTADYEVGAYHVHTRTAGDHDIDELRAWS</sequence>
<name>A0ABV7TZN7_9RHOB</name>
<comment type="caution">
    <text evidence="1">The sequence shown here is derived from an EMBL/GenBank/DDBJ whole genome shotgun (WGS) entry which is preliminary data.</text>
</comment>
<keyword evidence="2" id="KW-1185">Reference proteome</keyword>
<gene>
    <name evidence="1" type="ORF">ACFOM8_02145</name>
</gene>
<dbReference type="Proteomes" id="UP001595539">
    <property type="component" value="Unassembled WGS sequence"/>
</dbReference>
<organism evidence="1 2">
    <name type="scientific">Paracoccus angustae</name>
    <dbReference type="NCBI Taxonomy" id="1671480"/>
    <lineage>
        <taxon>Bacteria</taxon>
        <taxon>Pseudomonadati</taxon>
        <taxon>Pseudomonadota</taxon>
        <taxon>Alphaproteobacteria</taxon>
        <taxon>Rhodobacterales</taxon>
        <taxon>Paracoccaceae</taxon>
        <taxon>Paracoccus</taxon>
    </lineage>
</organism>
<proteinExistence type="predicted"/>